<dbReference type="InterPro" id="IPR005819">
    <property type="entry name" value="H1/H5"/>
</dbReference>
<dbReference type="CDD" id="cd00073">
    <property type="entry name" value="H15"/>
    <property type="match status" value="1"/>
</dbReference>
<keyword evidence="3 6" id="KW-0158">Chromosome</keyword>
<dbReference type="GO" id="GO:0045910">
    <property type="term" value="P:negative regulation of DNA recombination"/>
    <property type="evidence" value="ECO:0007669"/>
    <property type="project" value="TreeGrafter"/>
</dbReference>
<evidence type="ECO:0000256" key="4">
    <source>
        <dbReference type="ARBA" id="ARBA00023125"/>
    </source>
</evidence>
<evidence type="ECO:0000256" key="3">
    <source>
        <dbReference type="ARBA" id="ARBA00022454"/>
    </source>
</evidence>
<evidence type="ECO:0000313" key="10">
    <source>
        <dbReference type="Proteomes" id="UP000261580"/>
    </source>
</evidence>
<evidence type="ECO:0000256" key="6">
    <source>
        <dbReference type="RuleBase" id="RU003894"/>
    </source>
</evidence>
<dbReference type="PROSITE" id="PS51504">
    <property type="entry name" value="H15"/>
    <property type="match status" value="1"/>
</dbReference>
<evidence type="ECO:0000256" key="1">
    <source>
        <dbReference type="ARBA" id="ARBA00004123"/>
    </source>
</evidence>
<dbReference type="Gene3D" id="1.10.10.10">
    <property type="entry name" value="Winged helix-like DNA-binding domain superfamily/Winged helix DNA-binding domain"/>
    <property type="match status" value="1"/>
</dbReference>
<comment type="similarity">
    <text evidence="6">Belongs to the histone H1/H5 family.</text>
</comment>
<dbReference type="InterPro" id="IPR005818">
    <property type="entry name" value="Histone_H1/H5_H15"/>
</dbReference>
<dbReference type="InterPro" id="IPR036388">
    <property type="entry name" value="WH-like_DNA-bd_sf"/>
</dbReference>
<dbReference type="GO" id="GO:0005634">
    <property type="term" value="C:nucleus"/>
    <property type="evidence" value="ECO:0007669"/>
    <property type="project" value="UniProtKB-SubCell"/>
</dbReference>
<dbReference type="GO" id="GO:0031492">
    <property type="term" value="F:nucleosomal DNA binding"/>
    <property type="evidence" value="ECO:0007669"/>
    <property type="project" value="TreeGrafter"/>
</dbReference>
<feature type="domain" description="H15" evidence="8">
    <location>
        <begin position="80"/>
        <end position="158"/>
    </location>
</feature>
<feature type="compositionally biased region" description="Basic residues" evidence="7">
    <location>
        <begin position="183"/>
        <end position="193"/>
    </location>
</feature>
<dbReference type="PANTHER" id="PTHR11467">
    <property type="entry name" value="HISTONE H1"/>
    <property type="match status" value="1"/>
</dbReference>
<sequence length="243" mass="26147">MRLRCGLLLNEARTATDVSSLVTVFLCPHFGKSSTEPVSRNLASSLLTVAWSRRVSCIEICCNDLLRSPDSNTISIHAAPHPSTAIMVKEALQALDSRKGVSSQAILKYITEKYPSVDLARLKTLVRKNLKKGVENGTLVKPGNSSATTATRRFRVRGYICNCVQTKSSNLKDEEASTSKVAPAKKPKAKRAKPTGDGEETADSTKTKAKKTKEAKPGKAKVAKADSKVASKSSGKRGTKSED</sequence>
<dbReference type="SMART" id="SM00526">
    <property type="entry name" value="H15"/>
    <property type="match status" value="1"/>
</dbReference>
<evidence type="ECO:0000256" key="7">
    <source>
        <dbReference type="SAM" id="MobiDB-lite"/>
    </source>
</evidence>
<dbReference type="GeneTree" id="ENSGT00940000170142"/>
<reference evidence="9" key="1">
    <citation type="submission" date="2025-08" db="UniProtKB">
        <authorList>
            <consortium name="Ensembl"/>
        </authorList>
    </citation>
    <scope>IDENTIFICATION</scope>
</reference>
<keyword evidence="5 6" id="KW-0539">Nucleus</keyword>
<proteinExistence type="inferred from homology"/>
<feature type="region of interest" description="Disordered" evidence="7">
    <location>
        <begin position="171"/>
        <end position="243"/>
    </location>
</feature>
<dbReference type="GO" id="GO:0006334">
    <property type="term" value="P:nucleosome assembly"/>
    <property type="evidence" value="ECO:0007669"/>
    <property type="project" value="InterPro"/>
</dbReference>
<dbReference type="GO" id="GO:0000786">
    <property type="term" value="C:nucleosome"/>
    <property type="evidence" value="ECO:0007669"/>
    <property type="project" value="InterPro"/>
</dbReference>
<dbReference type="STRING" id="32507.ENSNBRP00000006515"/>
<comment type="subcellular location">
    <subcellularLocation>
        <location evidence="2">Chromosome</location>
    </subcellularLocation>
    <subcellularLocation>
        <location evidence="1 6">Nucleus</location>
    </subcellularLocation>
</comment>
<dbReference type="Proteomes" id="UP000261580">
    <property type="component" value="Unassembled WGS sequence"/>
</dbReference>
<name>A0A3Q4GC06_NEOBR</name>
<dbReference type="AlphaFoldDB" id="A0A3Q4GC06"/>
<dbReference type="Bgee" id="ENSNBRG00000005104">
    <property type="expression patterns" value="Expressed in testis and 1 other cell type or tissue"/>
</dbReference>
<dbReference type="PANTHER" id="PTHR11467:SF177">
    <property type="entry name" value="HISTONE H1, EARLY EMBRYONIC"/>
    <property type="match status" value="1"/>
</dbReference>
<evidence type="ECO:0000256" key="5">
    <source>
        <dbReference type="ARBA" id="ARBA00023242"/>
    </source>
</evidence>
<evidence type="ECO:0000256" key="2">
    <source>
        <dbReference type="ARBA" id="ARBA00004286"/>
    </source>
</evidence>
<dbReference type="InterPro" id="IPR036390">
    <property type="entry name" value="WH_DNA-bd_sf"/>
</dbReference>
<dbReference type="SUPFAM" id="SSF46785">
    <property type="entry name" value="Winged helix' DNA-binding domain"/>
    <property type="match status" value="1"/>
</dbReference>
<accession>A0A3Q4GC06</accession>
<dbReference type="GO" id="GO:0003690">
    <property type="term" value="F:double-stranded DNA binding"/>
    <property type="evidence" value="ECO:0007669"/>
    <property type="project" value="TreeGrafter"/>
</dbReference>
<organism evidence="9 10">
    <name type="scientific">Neolamprologus brichardi</name>
    <name type="common">Fairy cichlid</name>
    <name type="synonym">Lamprologus brichardi</name>
    <dbReference type="NCBI Taxonomy" id="32507"/>
    <lineage>
        <taxon>Eukaryota</taxon>
        <taxon>Metazoa</taxon>
        <taxon>Chordata</taxon>
        <taxon>Craniata</taxon>
        <taxon>Vertebrata</taxon>
        <taxon>Euteleostomi</taxon>
        <taxon>Actinopterygii</taxon>
        <taxon>Neopterygii</taxon>
        <taxon>Teleostei</taxon>
        <taxon>Neoteleostei</taxon>
        <taxon>Acanthomorphata</taxon>
        <taxon>Ovalentaria</taxon>
        <taxon>Cichlomorphae</taxon>
        <taxon>Cichliformes</taxon>
        <taxon>Cichlidae</taxon>
        <taxon>African cichlids</taxon>
        <taxon>Pseudocrenilabrinae</taxon>
        <taxon>Lamprologini</taxon>
        <taxon>Neolamprologus</taxon>
    </lineage>
</organism>
<feature type="compositionally biased region" description="Basic residues" evidence="7">
    <location>
        <begin position="234"/>
        <end position="243"/>
    </location>
</feature>
<feature type="compositionally biased region" description="Basic and acidic residues" evidence="7">
    <location>
        <begin position="212"/>
        <end position="229"/>
    </location>
</feature>
<reference evidence="9" key="2">
    <citation type="submission" date="2025-09" db="UniProtKB">
        <authorList>
            <consortium name="Ensembl"/>
        </authorList>
    </citation>
    <scope>IDENTIFICATION</scope>
</reference>
<dbReference type="Pfam" id="PF00538">
    <property type="entry name" value="Linker_histone"/>
    <property type="match status" value="1"/>
</dbReference>
<dbReference type="OMA" id="MADMAHT"/>
<evidence type="ECO:0000259" key="8">
    <source>
        <dbReference type="PROSITE" id="PS51504"/>
    </source>
</evidence>
<evidence type="ECO:0000313" key="9">
    <source>
        <dbReference type="Ensembl" id="ENSNBRP00000006515.1"/>
    </source>
</evidence>
<dbReference type="PRINTS" id="PR00624">
    <property type="entry name" value="HISTONEH5"/>
</dbReference>
<dbReference type="Ensembl" id="ENSNBRT00000006706.1">
    <property type="protein sequence ID" value="ENSNBRP00000006515.1"/>
    <property type="gene ID" value="ENSNBRG00000005104.1"/>
</dbReference>
<dbReference type="GO" id="GO:0030261">
    <property type="term" value="P:chromosome condensation"/>
    <property type="evidence" value="ECO:0007669"/>
    <property type="project" value="TreeGrafter"/>
</dbReference>
<protein>
    <recommendedName>
        <fullName evidence="8">H15 domain-containing protein</fullName>
    </recommendedName>
</protein>
<dbReference type="GO" id="GO:0030527">
    <property type="term" value="F:structural constituent of chromatin"/>
    <property type="evidence" value="ECO:0007669"/>
    <property type="project" value="InterPro"/>
</dbReference>
<keyword evidence="4 6" id="KW-0238">DNA-binding</keyword>
<keyword evidence="10" id="KW-1185">Reference proteome</keyword>